<gene>
    <name evidence="10" type="ORF">HK413_07570</name>
</gene>
<evidence type="ECO:0000256" key="5">
    <source>
        <dbReference type="ARBA" id="ARBA00022837"/>
    </source>
</evidence>
<feature type="signal peptide" evidence="9">
    <location>
        <begin position="1"/>
        <end position="20"/>
    </location>
</feature>
<dbReference type="InterPro" id="IPR008183">
    <property type="entry name" value="Aldose_1/G6P_1-epimerase"/>
</dbReference>
<dbReference type="InterPro" id="IPR047215">
    <property type="entry name" value="Galactose_mutarotase-like"/>
</dbReference>
<dbReference type="Pfam" id="PF01263">
    <property type="entry name" value="Aldose_epim"/>
    <property type="match status" value="1"/>
</dbReference>
<comment type="catalytic activity">
    <reaction evidence="8">
        <text>alpha-D-glucose = beta-D-glucose</text>
        <dbReference type="Rhea" id="RHEA:10264"/>
        <dbReference type="ChEBI" id="CHEBI:15903"/>
        <dbReference type="ChEBI" id="CHEBI:17925"/>
        <dbReference type="EC" id="5.1.3.3"/>
    </reaction>
</comment>
<comment type="pathway">
    <text evidence="2 8">Carbohydrate metabolism; hexose metabolism.</text>
</comment>
<dbReference type="NCBIfam" id="NF008277">
    <property type="entry name" value="PRK11055.1"/>
    <property type="match status" value="1"/>
</dbReference>
<keyword evidence="11" id="KW-1185">Reference proteome</keyword>
<dbReference type="SUPFAM" id="SSF74650">
    <property type="entry name" value="Galactose mutarotase-like"/>
    <property type="match status" value="1"/>
</dbReference>
<keyword evidence="9" id="KW-0732">Signal</keyword>
<protein>
    <recommendedName>
        <fullName evidence="8">Aldose 1-epimerase</fullName>
        <ecNumber evidence="8">5.1.3.3</ecNumber>
    </recommendedName>
</protein>
<dbReference type="EC" id="5.1.3.3" evidence="8"/>
<keyword evidence="5" id="KW-0106">Calcium</keyword>
<dbReference type="EMBL" id="JABFCR010000029">
    <property type="protein sequence ID" value="NNU34047.1"/>
    <property type="molecule type" value="Genomic_DNA"/>
</dbReference>
<evidence type="ECO:0000313" key="10">
    <source>
        <dbReference type="EMBL" id="NNU34047.1"/>
    </source>
</evidence>
<keyword evidence="7 8" id="KW-0119">Carbohydrate metabolism</keyword>
<comment type="caution">
    <text evidence="10">The sequence shown here is derived from an EMBL/GenBank/DDBJ whole genome shotgun (WGS) entry which is preliminary data.</text>
</comment>
<evidence type="ECO:0000313" key="11">
    <source>
        <dbReference type="Proteomes" id="UP000566071"/>
    </source>
</evidence>
<comment type="similarity">
    <text evidence="3 8">Belongs to the aldose epimerase family.</text>
</comment>
<evidence type="ECO:0000256" key="8">
    <source>
        <dbReference type="PIRNR" id="PIRNR005096"/>
    </source>
</evidence>
<organism evidence="10 11">
    <name type="scientific">Mucilaginibacter humi</name>
    <dbReference type="NCBI Taxonomy" id="2732510"/>
    <lineage>
        <taxon>Bacteria</taxon>
        <taxon>Pseudomonadati</taxon>
        <taxon>Bacteroidota</taxon>
        <taxon>Sphingobacteriia</taxon>
        <taxon>Sphingobacteriales</taxon>
        <taxon>Sphingobacteriaceae</taxon>
        <taxon>Mucilaginibacter</taxon>
    </lineage>
</organism>
<dbReference type="InterPro" id="IPR011013">
    <property type="entry name" value="Gal_mutarotase_sf_dom"/>
</dbReference>
<reference evidence="10 11" key="1">
    <citation type="submission" date="2020-05" db="EMBL/GenBank/DDBJ databases">
        <authorList>
            <person name="Khan S.A."/>
            <person name="Jeon C.O."/>
            <person name="Chun B.H."/>
        </authorList>
    </citation>
    <scope>NUCLEOTIDE SEQUENCE [LARGE SCALE GENOMIC DNA]</scope>
    <source>
        <strain evidence="10 11">S1162</strain>
    </source>
</reference>
<accession>A0ABX1W1D6</accession>
<evidence type="ECO:0000256" key="9">
    <source>
        <dbReference type="SAM" id="SignalP"/>
    </source>
</evidence>
<dbReference type="CDD" id="cd09019">
    <property type="entry name" value="galactose_mutarotase_like"/>
    <property type="match status" value="1"/>
</dbReference>
<dbReference type="InterPro" id="IPR015443">
    <property type="entry name" value="Aldose_1-epimerase"/>
</dbReference>
<keyword evidence="6 8" id="KW-0413">Isomerase</keyword>
<dbReference type="PANTHER" id="PTHR10091:SF0">
    <property type="entry name" value="GALACTOSE MUTAROTASE"/>
    <property type="match status" value="1"/>
</dbReference>
<comment type="cofactor">
    <cofactor evidence="1">
        <name>Ca(2+)</name>
        <dbReference type="ChEBI" id="CHEBI:29108"/>
    </cofactor>
</comment>
<evidence type="ECO:0000256" key="6">
    <source>
        <dbReference type="ARBA" id="ARBA00023235"/>
    </source>
</evidence>
<name>A0ABX1W1D6_9SPHI</name>
<dbReference type="PANTHER" id="PTHR10091">
    <property type="entry name" value="ALDOSE-1-EPIMERASE"/>
    <property type="match status" value="1"/>
</dbReference>
<dbReference type="InterPro" id="IPR014718">
    <property type="entry name" value="GH-type_carb-bd"/>
</dbReference>
<dbReference type="RefSeq" id="WP_175269732.1">
    <property type="nucleotide sequence ID" value="NZ_JABFCR010000029.1"/>
</dbReference>
<sequence length="366" mass="40143">MRRAILLSSLTLCLTANIFAAKPGKPSITKTIYGEINGQHIYQYTLTNSSGMQVKVINYGATITDILAPDRDNKLGDVVLGFDSLKQYLGRNNALLGAAVGRVANRIAKGRFTLDGKEYLLPSNIHSGPRGFDKQVWAIEEVPGSKEVALKLTYLSKDGENGFPGNLITTITYTLTNNNELKLSYRATTDKATPVVITNHTYFNLSGTTDKVNNTQLTILANKYLEADKDVMPSGKLLDVKGTPYDFTQPKEIGKDIAATGNGYDLSYALNNASGKLALAATAYEPLSGRVLQTYTTEPCLIVYTGNHFNERIIGRGGQHFNKWGALCLETMHFPDSPNQPGFPNVILRPGEIFKSETVYKFSVRK</sequence>
<dbReference type="Proteomes" id="UP000566071">
    <property type="component" value="Unassembled WGS sequence"/>
</dbReference>
<evidence type="ECO:0000256" key="4">
    <source>
        <dbReference type="ARBA" id="ARBA00011245"/>
    </source>
</evidence>
<evidence type="ECO:0000256" key="2">
    <source>
        <dbReference type="ARBA" id="ARBA00005028"/>
    </source>
</evidence>
<feature type="chain" id="PRO_5046993926" description="Aldose 1-epimerase" evidence="9">
    <location>
        <begin position="21"/>
        <end position="366"/>
    </location>
</feature>
<dbReference type="PIRSF" id="PIRSF005096">
    <property type="entry name" value="GALM"/>
    <property type="match status" value="1"/>
</dbReference>
<comment type="subunit">
    <text evidence="4">Monomer.</text>
</comment>
<evidence type="ECO:0000256" key="7">
    <source>
        <dbReference type="ARBA" id="ARBA00023277"/>
    </source>
</evidence>
<evidence type="ECO:0000256" key="3">
    <source>
        <dbReference type="ARBA" id="ARBA00006206"/>
    </source>
</evidence>
<proteinExistence type="inferred from homology"/>
<dbReference type="Gene3D" id="2.70.98.10">
    <property type="match status" value="1"/>
</dbReference>
<evidence type="ECO:0000256" key="1">
    <source>
        <dbReference type="ARBA" id="ARBA00001913"/>
    </source>
</evidence>